<protein>
    <recommendedName>
        <fullName evidence="3">Alpha-carbonic anhydrase domain-containing protein</fullName>
    </recommendedName>
</protein>
<dbReference type="AlphaFoldDB" id="A0AAN9GN30"/>
<dbReference type="InterPro" id="IPR001148">
    <property type="entry name" value="CA_dom"/>
</dbReference>
<name>A0AAN9GN30_9CAEN</name>
<reference evidence="4 5" key="1">
    <citation type="submission" date="2024-02" db="EMBL/GenBank/DDBJ databases">
        <title>Chromosome-scale genome assembly of the rough periwinkle Littorina saxatilis.</title>
        <authorList>
            <person name="De Jode A."/>
            <person name="Faria R."/>
            <person name="Formenti G."/>
            <person name="Sims Y."/>
            <person name="Smith T.P."/>
            <person name="Tracey A."/>
            <person name="Wood J.M.D."/>
            <person name="Zagrodzka Z.B."/>
            <person name="Johannesson K."/>
            <person name="Butlin R.K."/>
            <person name="Leder E.H."/>
        </authorList>
    </citation>
    <scope>NUCLEOTIDE SEQUENCE [LARGE SCALE GENOMIC DNA]</scope>
    <source>
        <strain evidence="4">Snail1</strain>
        <tissue evidence="4">Muscle</tissue>
    </source>
</reference>
<dbReference type="Gene3D" id="3.10.200.10">
    <property type="entry name" value="Alpha carbonic anhydrase"/>
    <property type="match status" value="1"/>
</dbReference>
<comment type="caution">
    <text evidence="4">The sequence shown here is derived from an EMBL/GenBank/DDBJ whole genome shotgun (WGS) entry which is preliminary data.</text>
</comment>
<dbReference type="SMART" id="SM01057">
    <property type="entry name" value="Carb_anhydrase"/>
    <property type="match status" value="1"/>
</dbReference>
<sequence>MDAAVYSYFRLTKHADWGLYFPEATGSRQSPIDLVSCDARYEEILANTPLQFNYATSRETDILNNGYTLVVFPRAKQVDTQAGNRSDQTPNVSTLSGGPLPQGMEYELAEIRFHWGRENSRGSEHTVNGKAFPMEVQLVHWNTRLYDSIEEAVGRPNGIVIVTLFTQLGREHHGLKLITDALEDVQYKGRQKTLTAPFNPGTFMPDPQLRDFWTYEGSLTTPPCSENVSWILMRYPLMVSHSQMEDFRRLKTHNKGDQPRPGDDGTMADNFRPPQALNGRYVRASFQY</sequence>
<feature type="region of interest" description="Disordered" evidence="2">
    <location>
        <begin position="79"/>
        <end position="99"/>
    </location>
</feature>
<accession>A0AAN9GN30</accession>
<dbReference type="GO" id="GO:0004089">
    <property type="term" value="F:carbonate dehydratase activity"/>
    <property type="evidence" value="ECO:0007669"/>
    <property type="project" value="InterPro"/>
</dbReference>
<feature type="compositionally biased region" description="Basic and acidic residues" evidence="2">
    <location>
        <begin position="252"/>
        <end position="263"/>
    </location>
</feature>
<evidence type="ECO:0000259" key="3">
    <source>
        <dbReference type="PROSITE" id="PS51144"/>
    </source>
</evidence>
<feature type="compositionally biased region" description="Polar residues" evidence="2">
    <location>
        <begin position="79"/>
        <end position="96"/>
    </location>
</feature>
<dbReference type="PANTHER" id="PTHR18952:SF104">
    <property type="entry name" value="CARBONIC ANHYDRASE-RELATED PROTEIN"/>
    <property type="match status" value="1"/>
</dbReference>
<evidence type="ECO:0000313" key="4">
    <source>
        <dbReference type="EMBL" id="KAK7114379.1"/>
    </source>
</evidence>
<feature type="domain" description="Alpha-carbonic anhydrase" evidence="3">
    <location>
        <begin position="4"/>
        <end position="286"/>
    </location>
</feature>
<dbReference type="InterPro" id="IPR036398">
    <property type="entry name" value="CA_dom_sf"/>
</dbReference>
<feature type="region of interest" description="Disordered" evidence="2">
    <location>
        <begin position="252"/>
        <end position="274"/>
    </location>
</feature>
<dbReference type="EMBL" id="JBAMIC010000001">
    <property type="protein sequence ID" value="KAK7114379.1"/>
    <property type="molecule type" value="Genomic_DNA"/>
</dbReference>
<evidence type="ECO:0000256" key="2">
    <source>
        <dbReference type="SAM" id="MobiDB-lite"/>
    </source>
</evidence>
<evidence type="ECO:0000313" key="5">
    <source>
        <dbReference type="Proteomes" id="UP001374579"/>
    </source>
</evidence>
<dbReference type="Pfam" id="PF00194">
    <property type="entry name" value="Carb_anhydrase"/>
    <property type="match status" value="1"/>
</dbReference>
<gene>
    <name evidence="4" type="ORF">V1264_000447</name>
</gene>
<dbReference type="SUPFAM" id="SSF51069">
    <property type="entry name" value="Carbonic anhydrase"/>
    <property type="match status" value="1"/>
</dbReference>
<dbReference type="PANTHER" id="PTHR18952">
    <property type="entry name" value="CARBONIC ANHYDRASE"/>
    <property type="match status" value="1"/>
</dbReference>
<keyword evidence="5" id="KW-1185">Reference proteome</keyword>
<organism evidence="4 5">
    <name type="scientific">Littorina saxatilis</name>
    <dbReference type="NCBI Taxonomy" id="31220"/>
    <lineage>
        <taxon>Eukaryota</taxon>
        <taxon>Metazoa</taxon>
        <taxon>Spiralia</taxon>
        <taxon>Lophotrochozoa</taxon>
        <taxon>Mollusca</taxon>
        <taxon>Gastropoda</taxon>
        <taxon>Caenogastropoda</taxon>
        <taxon>Littorinimorpha</taxon>
        <taxon>Littorinoidea</taxon>
        <taxon>Littorinidae</taxon>
        <taxon>Littorina</taxon>
    </lineage>
</organism>
<dbReference type="PROSITE" id="PS51144">
    <property type="entry name" value="ALPHA_CA_2"/>
    <property type="match status" value="1"/>
</dbReference>
<comment type="similarity">
    <text evidence="1">Belongs to the alpha-carbonic anhydrase family.</text>
</comment>
<evidence type="ECO:0000256" key="1">
    <source>
        <dbReference type="ARBA" id="ARBA00010718"/>
    </source>
</evidence>
<proteinExistence type="inferred from homology"/>
<dbReference type="InterPro" id="IPR023561">
    <property type="entry name" value="Carbonic_anhydrase_a-class"/>
</dbReference>
<dbReference type="GO" id="GO:0008270">
    <property type="term" value="F:zinc ion binding"/>
    <property type="evidence" value="ECO:0007669"/>
    <property type="project" value="InterPro"/>
</dbReference>
<dbReference type="Proteomes" id="UP001374579">
    <property type="component" value="Unassembled WGS sequence"/>
</dbReference>